<feature type="compositionally biased region" description="Basic and acidic residues" evidence="2">
    <location>
        <begin position="455"/>
        <end position="464"/>
    </location>
</feature>
<feature type="region of interest" description="Disordered" evidence="2">
    <location>
        <begin position="440"/>
        <end position="473"/>
    </location>
</feature>
<accession>A0A6L2JHS8</accession>
<reference evidence="3" key="1">
    <citation type="journal article" date="2019" name="Sci. Rep.">
        <title>Draft genome of Tanacetum cinerariifolium, the natural source of mosquito coil.</title>
        <authorList>
            <person name="Yamashiro T."/>
            <person name="Shiraishi A."/>
            <person name="Satake H."/>
            <person name="Nakayama K."/>
        </authorList>
    </citation>
    <scope>NUCLEOTIDE SEQUENCE</scope>
</reference>
<feature type="region of interest" description="Disordered" evidence="2">
    <location>
        <begin position="217"/>
        <end position="238"/>
    </location>
</feature>
<protein>
    <submittedName>
        <fullName evidence="3">Uncharacterized protein</fullName>
    </submittedName>
</protein>
<organism evidence="3">
    <name type="scientific">Tanacetum cinerariifolium</name>
    <name type="common">Dalmatian daisy</name>
    <name type="synonym">Chrysanthemum cinerariifolium</name>
    <dbReference type="NCBI Taxonomy" id="118510"/>
    <lineage>
        <taxon>Eukaryota</taxon>
        <taxon>Viridiplantae</taxon>
        <taxon>Streptophyta</taxon>
        <taxon>Embryophyta</taxon>
        <taxon>Tracheophyta</taxon>
        <taxon>Spermatophyta</taxon>
        <taxon>Magnoliopsida</taxon>
        <taxon>eudicotyledons</taxon>
        <taxon>Gunneridae</taxon>
        <taxon>Pentapetalae</taxon>
        <taxon>asterids</taxon>
        <taxon>campanulids</taxon>
        <taxon>Asterales</taxon>
        <taxon>Asteraceae</taxon>
        <taxon>Asteroideae</taxon>
        <taxon>Anthemideae</taxon>
        <taxon>Anthemidinae</taxon>
        <taxon>Tanacetum</taxon>
    </lineage>
</organism>
<dbReference type="AlphaFoldDB" id="A0A6L2JHS8"/>
<proteinExistence type="predicted"/>
<dbReference type="SUPFAM" id="SSF90250">
    <property type="entry name" value="Troponin coil-coiled subunits"/>
    <property type="match status" value="1"/>
</dbReference>
<evidence type="ECO:0000256" key="1">
    <source>
        <dbReference type="SAM" id="Coils"/>
    </source>
</evidence>
<sequence>MMELGKEKDEGFKDDLNGEQFPLLPRVNASSKCANNDDSTMECKSESCENVVNNYVENDAAVEFVVETSLDCFDYFDLRLRSSTHAHLDVNQYFYNLPCIGAIDGLDGTERKYQGRCLEDVIRRDLHLDDADGVECLPNEEIFAELNRMSSVVPWHLLSSALLQVEKLTSPMDDLTSHNTRYTSPSLTPKVFANIRRVRKGFSRNETPLFASMLVQQQPQAAEEEEEEEVKEQPSSPHNFTMPLLTTLMETCASLSQKVAELEQDKHTQALEILKLKKRINKLENKKRSRHSGFKRLRKGRIDQEDVNAASKGVSVAELTVSDDKEVTMTMAHTLIKLKAEKVKLLDEQISQKMHNEEVQKAAARDKQEKDDLEKAQNMAGYKIEHFRGMTYDKVRPIFKREYKKVQTLFKPDKYVEEPKKKRVAEETLLQESFKKLKAVEVSGSESTQEITSNDPKEMSKEDVQNMLESPSV</sequence>
<evidence type="ECO:0000313" key="3">
    <source>
        <dbReference type="EMBL" id="GEU36563.1"/>
    </source>
</evidence>
<dbReference type="EMBL" id="BKCJ010000824">
    <property type="protein sequence ID" value="GEU36563.1"/>
    <property type="molecule type" value="Genomic_DNA"/>
</dbReference>
<keyword evidence="1" id="KW-0175">Coiled coil</keyword>
<evidence type="ECO:0000256" key="2">
    <source>
        <dbReference type="SAM" id="MobiDB-lite"/>
    </source>
</evidence>
<comment type="caution">
    <text evidence="3">The sequence shown here is derived from an EMBL/GenBank/DDBJ whole genome shotgun (WGS) entry which is preliminary data.</text>
</comment>
<dbReference type="InterPro" id="IPR038077">
    <property type="entry name" value="Troponin_sf"/>
</dbReference>
<feature type="compositionally biased region" description="Polar residues" evidence="2">
    <location>
        <begin position="444"/>
        <end position="454"/>
    </location>
</feature>
<feature type="coiled-coil region" evidence="1">
    <location>
        <begin position="245"/>
        <end position="286"/>
    </location>
</feature>
<name>A0A6L2JHS8_TANCI</name>
<gene>
    <name evidence="3" type="ORF">Tci_008541</name>
</gene>